<dbReference type="Proteomes" id="UP000295260">
    <property type="component" value="Unassembled WGS sequence"/>
</dbReference>
<gene>
    <name evidence="2" type="ORF">BC748_0793</name>
</gene>
<evidence type="ECO:0000313" key="2">
    <source>
        <dbReference type="EMBL" id="TDP61179.1"/>
    </source>
</evidence>
<organism evidence="2 3">
    <name type="scientific">Flavobacterium dankookense</name>
    <dbReference type="NCBI Taxonomy" id="706186"/>
    <lineage>
        <taxon>Bacteria</taxon>
        <taxon>Pseudomonadati</taxon>
        <taxon>Bacteroidota</taxon>
        <taxon>Flavobacteriia</taxon>
        <taxon>Flavobacteriales</taxon>
        <taxon>Flavobacteriaceae</taxon>
        <taxon>Flavobacterium</taxon>
    </lineage>
</organism>
<accession>A0A4R6QHV2</accession>
<dbReference type="AlphaFoldDB" id="A0A4R6QHV2"/>
<comment type="caution">
    <text evidence="2">The sequence shown here is derived from an EMBL/GenBank/DDBJ whole genome shotgun (WGS) entry which is preliminary data.</text>
</comment>
<name>A0A4R6QHV2_9FLAO</name>
<keyword evidence="3" id="KW-1185">Reference proteome</keyword>
<feature type="region of interest" description="Disordered" evidence="1">
    <location>
        <begin position="1"/>
        <end position="21"/>
    </location>
</feature>
<reference evidence="2 3" key="1">
    <citation type="submission" date="2019-03" db="EMBL/GenBank/DDBJ databases">
        <title>Genomic Encyclopedia of Archaeal and Bacterial Type Strains, Phase II (KMG-II): from individual species to whole genera.</title>
        <authorList>
            <person name="Goeker M."/>
        </authorList>
    </citation>
    <scope>NUCLEOTIDE SEQUENCE [LARGE SCALE GENOMIC DNA]</scope>
    <source>
        <strain evidence="2 3">DSM 25687</strain>
    </source>
</reference>
<evidence type="ECO:0000256" key="1">
    <source>
        <dbReference type="SAM" id="MobiDB-lite"/>
    </source>
</evidence>
<sequence>MMDKDKFAPRVDNTKTEKTGERNSDYSLWHRSLGADYLAIDIDWVEYRKDRGIVGFLAVTGKCVDENHIINSKRFIWERTSLERKILSTLSKAMNVPSYFVIHNNDLSIFHVHDLSKDLKEFTIMNQETYGSFIKKL</sequence>
<protein>
    <submittedName>
        <fullName evidence="2">Uncharacterized protein</fullName>
    </submittedName>
</protein>
<evidence type="ECO:0000313" key="3">
    <source>
        <dbReference type="Proteomes" id="UP000295260"/>
    </source>
</evidence>
<dbReference type="EMBL" id="SNXR01000011">
    <property type="protein sequence ID" value="TDP61179.1"/>
    <property type="molecule type" value="Genomic_DNA"/>
</dbReference>
<dbReference type="RefSeq" id="WP_133532122.1">
    <property type="nucleotide sequence ID" value="NZ_SNXR01000011.1"/>
</dbReference>
<proteinExistence type="predicted"/>